<dbReference type="EMBL" id="SWLE01000016">
    <property type="protein sequence ID" value="TNM90354.1"/>
    <property type="molecule type" value="Genomic_DNA"/>
</dbReference>
<reference evidence="2 3" key="1">
    <citation type="submission" date="2019-04" db="EMBL/GenBank/DDBJ databases">
        <title>The sequence and de novo assembly of Takifugu bimaculatus genome using PacBio and Hi-C technologies.</title>
        <authorList>
            <person name="Xu P."/>
            <person name="Liu B."/>
            <person name="Zhou Z."/>
        </authorList>
    </citation>
    <scope>NUCLEOTIDE SEQUENCE [LARGE SCALE GENOMIC DNA]</scope>
    <source>
        <strain evidence="2">TB-2018</strain>
        <tissue evidence="2">Muscle</tissue>
    </source>
</reference>
<dbReference type="AlphaFoldDB" id="A0A4Z2BD64"/>
<evidence type="ECO:0000313" key="3">
    <source>
        <dbReference type="Proteomes" id="UP000516260"/>
    </source>
</evidence>
<evidence type="ECO:0000313" key="2">
    <source>
        <dbReference type="EMBL" id="TNM90354.1"/>
    </source>
</evidence>
<feature type="non-terminal residue" evidence="2">
    <location>
        <position position="115"/>
    </location>
</feature>
<sequence>SASERVGPSNYTEPPPPARQHRRHCHSPFDAQREGIVARRLLLLCSLPHHLERITLDFSFAYFDGDARGENGAALKRKDASLATSPLGPLFRITPNGRCAALLTPPPTAMEACQA</sequence>
<protein>
    <submittedName>
        <fullName evidence="2">Uncharacterized protein</fullName>
    </submittedName>
</protein>
<feature type="region of interest" description="Disordered" evidence="1">
    <location>
        <begin position="1"/>
        <end position="27"/>
    </location>
</feature>
<accession>A0A4Z2BD64</accession>
<comment type="caution">
    <text evidence="2">The sequence shown here is derived from an EMBL/GenBank/DDBJ whole genome shotgun (WGS) entry which is preliminary data.</text>
</comment>
<evidence type="ECO:0000256" key="1">
    <source>
        <dbReference type="SAM" id="MobiDB-lite"/>
    </source>
</evidence>
<feature type="non-terminal residue" evidence="2">
    <location>
        <position position="1"/>
    </location>
</feature>
<keyword evidence="3" id="KW-1185">Reference proteome</keyword>
<organism evidence="2 3">
    <name type="scientific">Takifugu bimaculatus</name>
    <dbReference type="NCBI Taxonomy" id="433685"/>
    <lineage>
        <taxon>Eukaryota</taxon>
        <taxon>Metazoa</taxon>
        <taxon>Chordata</taxon>
        <taxon>Craniata</taxon>
        <taxon>Vertebrata</taxon>
        <taxon>Euteleostomi</taxon>
        <taxon>Actinopterygii</taxon>
        <taxon>Neopterygii</taxon>
        <taxon>Teleostei</taxon>
        <taxon>Neoteleostei</taxon>
        <taxon>Acanthomorphata</taxon>
        <taxon>Eupercaria</taxon>
        <taxon>Tetraodontiformes</taxon>
        <taxon>Tetradontoidea</taxon>
        <taxon>Tetraodontidae</taxon>
        <taxon>Takifugu</taxon>
    </lineage>
</organism>
<name>A0A4Z2BD64_9TELE</name>
<dbReference type="Proteomes" id="UP000516260">
    <property type="component" value="Chromosome 3"/>
</dbReference>
<gene>
    <name evidence="2" type="ORF">fugu_002643</name>
</gene>
<proteinExistence type="predicted"/>